<accession>A0A5M3MKH9</accession>
<dbReference type="InterPro" id="IPR002423">
    <property type="entry name" value="Cpn60/GroEL/TCP-1"/>
</dbReference>
<dbReference type="Gene3D" id="1.10.560.10">
    <property type="entry name" value="GroEL-like equatorial domain"/>
    <property type="match status" value="1"/>
</dbReference>
<dbReference type="InterPro" id="IPR027409">
    <property type="entry name" value="GroEL-like_apical_dom_sf"/>
</dbReference>
<evidence type="ECO:0000256" key="2">
    <source>
        <dbReference type="ARBA" id="ARBA00008020"/>
    </source>
</evidence>
<dbReference type="PANTHER" id="PTHR11353">
    <property type="entry name" value="CHAPERONIN"/>
    <property type="match status" value="1"/>
</dbReference>
<dbReference type="NCBIfam" id="TIGR02344">
    <property type="entry name" value="chap_CCT_gamma"/>
    <property type="match status" value="1"/>
</dbReference>
<dbReference type="OMA" id="CGGSTIR"/>
<dbReference type="RefSeq" id="XP_007769880.1">
    <property type="nucleotide sequence ID" value="XM_007771690.1"/>
</dbReference>
<dbReference type="NCBIfam" id="NF041083">
    <property type="entry name" value="thermosome_beta"/>
    <property type="match status" value="1"/>
</dbReference>
<name>A0A5M3MKH9_CONPW</name>
<dbReference type="NCBIfam" id="NF041082">
    <property type="entry name" value="thermosome_alpha"/>
    <property type="match status" value="1"/>
</dbReference>
<dbReference type="OrthoDB" id="10248520at2759"/>
<dbReference type="Proteomes" id="UP000053558">
    <property type="component" value="Unassembled WGS sequence"/>
</dbReference>
<evidence type="ECO:0000256" key="9">
    <source>
        <dbReference type="RuleBase" id="RU004187"/>
    </source>
</evidence>
<sequence>MQVGPGQTPVFVMNSAPERQSGRKAQISNITAGKTIADVIRTCLGPKAMLKMILDPMGGILLTNDGNAILREIDVAHPAAKNMIELSRTQDEECGDGTTSVIILAGEILAQSLSQLERDIHPVVIISAYNKALKEALSIIDRISVPIDTSDDTQMLALIKTSIGTKFVVRWSDLMCRLALQAVRTVSVDDGAGRSSVDIKRYARVEKVPGGEIEESRVLDGVMLNKDITHPKMRRRILNPRIILLDCPLEYKKGESQTNMEFSKETDWERAQEMEEEQIVAQCKRLLEFKPDLIITEKGVSDLAQHVFERANVSAIRRVRKSDNNRIALAVGATIVNRIEDLRDSDVGTLCGLFNIEKIGDEYFTFLTGCKSPKACTILLRGPSKDILNEIDRNLADAMSVARNAVFNPRLAPGGGATEMALSVLLHQHATKSVAGIEQWPFRAVADALEVVPRTLVQNAGGNAIRVLTELRAKHAAGEHSWGVNGDTGKIVDMKEYGLYESASVKIQILKTAIEAARMLLRVDDVVQATRKDKEQQQGPPPEEMGE</sequence>
<dbReference type="InterPro" id="IPR012719">
    <property type="entry name" value="Chap_CCT_gamma"/>
</dbReference>
<evidence type="ECO:0000256" key="6">
    <source>
        <dbReference type="ARBA" id="ARBA00022741"/>
    </source>
</evidence>
<keyword evidence="8 9" id="KW-0143">Chaperone</keyword>
<dbReference type="Pfam" id="PF00118">
    <property type="entry name" value="Cpn60_TCP1"/>
    <property type="match status" value="1"/>
</dbReference>
<dbReference type="FunFam" id="1.10.560.10:FF:000085">
    <property type="entry name" value="T-complex protein 1 subunit gamma"/>
    <property type="match status" value="1"/>
</dbReference>
<dbReference type="AlphaFoldDB" id="A0A5M3MKH9"/>
<keyword evidence="13" id="KW-1185">Reference proteome</keyword>
<evidence type="ECO:0000256" key="11">
    <source>
        <dbReference type="SAM" id="MobiDB-lite"/>
    </source>
</evidence>
<dbReference type="InterPro" id="IPR053374">
    <property type="entry name" value="TCP-1_chaperonin"/>
</dbReference>
<protein>
    <recommendedName>
        <fullName evidence="4 10">T-complex protein 1 subunit gamma</fullName>
    </recommendedName>
</protein>
<evidence type="ECO:0000256" key="7">
    <source>
        <dbReference type="ARBA" id="ARBA00022840"/>
    </source>
</evidence>
<evidence type="ECO:0000313" key="13">
    <source>
        <dbReference type="Proteomes" id="UP000053558"/>
    </source>
</evidence>
<comment type="subcellular location">
    <subcellularLocation>
        <location evidence="1">Cytoplasm</location>
    </subcellularLocation>
</comment>
<dbReference type="PRINTS" id="PR00304">
    <property type="entry name" value="TCOMPLEXTCP1"/>
</dbReference>
<dbReference type="KEGG" id="cput:CONPUDRAFT_82890"/>
<dbReference type="SUPFAM" id="SSF54849">
    <property type="entry name" value="GroEL-intermediate domain like"/>
    <property type="match status" value="1"/>
</dbReference>
<dbReference type="GO" id="GO:0005832">
    <property type="term" value="C:chaperonin-containing T-complex"/>
    <property type="evidence" value="ECO:0007669"/>
    <property type="project" value="UniProtKB-ARBA"/>
</dbReference>
<dbReference type="InterPro" id="IPR027413">
    <property type="entry name" value="GROEL-like_equatorial_sf"/>
</dbReference>
<dbReference type="Gene3D" id="3.30.260.10">
    <property type="entry name" value="TCP-1-like chaperonin intermediate domain"/>
    <property type="match status" value="1"/>
</dbReference>
<evidence type="ECO:0000256" key="1">
    <source>
        <dbReference type="ARBA" id="ARBA00004496"/>
    </source>
</evidence>
<comment type="subunit">
    <text evidence="3">Heterooligomeric complex of about 850 to 900 kDa that forms two stacked rings, 12 to 16 nm in diameter.</text>
</comment>
<evidence type="ECO:0000313" key="12">
    <source>
        <dbReference type="EMBL" id="EIW79470.1"/>
    </source>
</evidence>
<dbReference type="GO" id="GO:0140662">
    <property type="term" value="F:ATP-dependent protein folding chaperone"/>
    <property type="evidence" value="ECO:0007669"/>
    <property type="project" value="InterPro"/>
</dbReference>
<keyword evidence="7 9" id="KW-0067">ATP-binding</keyword>
<feature type="region of interest" description="Disordered" evidence="11">
    <location>
        <begin position="1"/>
        <end position="20"/>
    </location>
</feature>
<dbReference type="GO" id="GO:0051082">
    <property type="term" value="F:unfolded protein binding"/>
    <property type="evidence" value="ECO:0007669"/>
    <property type="project" value="InterPro"/>
</dbReference>
<evidence type="ECO:0000256" key="5">
    <source>
        <dbReference type="ARBA" id="ARBA00022490"/>
    </source>
</evidence>
<dbReference type="SUPFAM" id="SSF48592">
    <property type="entry name" value="GroEL equatorial domain-like"/>
    <property type="match status" value="1"/>
</dbReference>
<dbReference type="GeneID" id="19210496"/>
<evidence type="ECO:0000256" key="10">
    <source>
        <dbReference type="RuleBase" id="RU004191"/>
    </source>
</evidence>
<comment type="similarity">
    <text evidence="2 9">Belongs to the TCP-1 chaperonin family.</text>
</comment>
<dbReference type="InterPro" id="IPR054827">
    <property type="entry name" value="thermosome_alpha"/>
</dbReference>
<dbReference type="InterPro" id="IPR002194">
    <property type="entry name" value="Chaperonin_TCP-1_CS"/>
</dbReference>
<keyword evidence="5" id="KW-0963">Cytoplasm</keyword>
<dbReference type="Gene3D" id="3.50.7.10">
    <property type="entry name" value="GroEL"/>
    <property type="match status" value="1"/>
</dbReference>
<gene>
    <name evidence="12" type="ORF">CONPUDRAFT_82890</name>
</gene>
<keyword evidence="6 9" id="KW-0547">Nucleotide-binding</keyword>
<dbReference type="SUPFAM" id="SSF52029">
    <property type="entry name" value="GroEL apical domain-like"/>
    <property type="match status" value="1"/>
</dbReference>
<proteinExistence type="inferred from homology"/>
<evidence type="ECO:0000256" key="3">
    <source>
        <dbReference type="ARBA" id="ARBA00011531"/>
    </source>
</evidence>
<dbReference type="PROSITE" id="PS00751">
    <property type="entry name" value="TCP1_2"/>
    <property type="match status" value="1"/>
</dbReference>
<dbReference type="CDD" id="cd03337">
    <property type="entry name" value="TCP1_gamma"/>
    <property type="match status" value="1"/>
</dbReference>
<dbReference type="InterPro" id="IPR017998">
    <property type="entry name" value="Chaperone_TCP-1"/>
</dbReference>
<evidence type="ECO:0000256" key="8">
    <source>
        <dbReference type="ARBA" id="ARBA00023186"/>
    </source>
</evidence>
<dbReference type="GO" id="GO:0005524">
    <property type="term" value="F:ATP binding"/>
    <property type="evidence" value="ECO:0007669"/>
    <property type="project" value="UniProtKB-KW"/>
</dbReference>
<dbReference type="FunFam" id="3.50.7.10:FF:000005">
    <property type="entry name" value="T-complex protein 1 subunit gamma"/>
    <property type="match status" value="1"/>
</dbReference>
<dbReference type="EMBL" id="JH711580">
    <property type="protein sequence ID" value="EIW79470.1"/>
    <property type="molecule type" value="Genomic_DNA"/>
</dbReference>
<dbReference type="GO" id="GO:0016887">
    <property type="term" value="F:ATP hydrolysis activity"/>
    <property type="evidence" value="ECO:0007669"/>
    <property type="project" value="InterPro"/>
</dbReference>
<evidence type="ECO:0000256" key="4">
    <source>
        <dbReference type="ARBA" id="ARBA00017187"/>
    </source>
</evidence>
<organism evidence="12 13">
    <name type="scientific">Coniophora puteana (strain RWD-64-598)</name>
    <name type="common">Brown rot fungus</name>
    <dbReference type="NCBI Taxonomy" id="741705"/>
    <lineage>
        <taxon>Eukaryota</taxon>
        <taxon>Fungi</taxon>
        <taxon>Dikarya</taxon>
        <taxon>Basidiomycota</taxon>
        <taxon>Agaricomycotina</taxon>
        <taxon>Agaricomycetes</taxon>
        <taxon>Agaricomycetidae</taxon>
        <taxon>Boletales</taxon>
        <taxon>Coniophorineae</taxon>
        <taxon>Coniophoraceae</taxon>
        <taxon>Coniophora</taxon>
    </lineage>
</organism>
<dbReference type="InterPro" id="IPR027410">
    <property type="entry name" value="TCP-1-like_intermed_sf"/>
</dbReference>
<dbReference type="PROSITE" id="PS00750">
    <property type="entry name" value="TCP1_1"/>
    <property type="match status" value="1"/>
</dbReference>
<comment type="caution">
    <text evidence="12">The sequence shown here is derived from an EMBL/GenBank/DDBJ whole genome shotgun (WGS) entry which is preliminary data.</text>
</comment>
<reference evidence="13" key="1">
    <citation type="journal article" date="2012" name="Science">
        <title>The Paleozoic origin of enzymatic lignin decomposition reconstructed from 31 fungal genomes.</title>
        <authorList>
            <person name="Floudas D."/>
            <person name="Binder M."/>
            <person name="Riley R."/>
            <person name="Barry K."/>
            <person name="Blanchette R.A."/>
            <person name="Henrissat B."/>
            <person name="Martinez A.T."/>
            <person name="Otillar R."/>
            <person name="Spatafora J.W."/>
            <person name="Yadav J.S."/>
            <person name="Aerts A."/>
            <person name="Benoit I."/>
            <person name="Boyd A."/>
            <person name="Carlson A."/>
            <person name="Copeland A."/>
            <person name="Coutinho P.M."/>
            <person name="de Vries R.P."/>
            <person name="Ferreira P."/>
            <person name="Findley K."/>
            <person name="Foster B."/>
            <person name="Gaskell J."/>
            <person name="Glotzer D."/>
            <person name="Gorecki P."/>
            <person name="Heitman J."/>
            <person name="Hesse C."/>
            <person name="Hori C."/>
            <person name="Igarashi K."/>
            <person name="Jurgens J.A."/>
            <person name="Kallen N."/>
            <person name="Kersten P."/>
            <person name="Kohler A."/>
            <person name="Kuees U."/>
            <person name="Kumar T.K.A."/>
            <person name="Kuo A."/>
            <person name="LaButti K."/>
            <person name="Larrondo L.F."/>
            <person name="Lindquist E."/>
            <person name="Ling A."/>
            <person name="Lombard V."/>
            <person name="Lucas S."/>
            <person name="Lundell T."/>
            <person name="Martin R."/>
            <person name="McLaughlin D.J."/>
            <person name="Morgenstern I."/>
            <person name="Morin E."/>
            <person name="Murat C."/>
            <person name="Nagy L.G."/>
            <person name="Nolan M."/>
            <person name="Ohm R.A."/>
            <person name="Patyshakuliyeva A."/>
            <person name="Rokas A."/>
            <person name="Ruiz-Duenas F.J."/>
            <person name="Sabat G."/>
            <person name="Salamov A."/>
            <person name="Samejima M."/>
            <person name="Schmutz J."/>
            <person name="Slot J.C."/>
            <person name="St John F."/>
            <person name="Stenlid J."/>
            <person name="Sun H."/>
            <person name="Sun S."/>
            <person name="Syed K."/>
            <person name="Tsang A."/>
            <person name="Wiebenga A."/>
            <person name="Young D."/>
            <person name="Pisabarro A."/>
            <person name="Eastwood D.C."/>
            <person name="Martin F."/>
            <person name="Cullen D."/>
            <person name="Grigoriev I.V."/>
            <person name="Hibbett D.S."/>
        </authorList>
    </citation>
    <scope>NUCLEOTIDE SEQUENCE [LARGE SCALE GENOMIC DNA]</scope>
    <source>
        <strain evidence="13">RWD-64-598 SS2</strain>
    </source>
</reference>